<protein>
    <submittedName>
        <fullName evidence="1">Uncharacterized protein</fullName>
    </submittedName>
</protein>
<dbReference type="AlphaFoldDB" id="A0A3L6L970"/>
<reference evidence="1 2" key="1">
    <citation type="submission" date="2018-09" db="EMBL/GenBank/DDBJ databases">
        <title>whole genome sequence of T. equiperdum IVM-t1 strain.</title>
        <authorList>
            <person name="Suganuma K."/>
        </authorList>
    </citation>
    <scope>NUCLEOTIDE SEQUENCE [LARGE SCALE GENOMIC DNA]</scope>
    <source>
        <strain evidence="1 2">IVM-t1</strain>
    </source>
</reference>
<gene>
    <name evidence="1" type="ORF">DPX39_060041700</name>
</gene>
<name>A0A3L6L970_9TRYP</name>
<proteinExistence type="predicted"/>
<dbReference type="Proteomes" id="UP000266743">
    <property type="component" value="Chromosome 6"/>
</dbReference>
<organism evidence="1 2">
    <name type="scientific">Trypanosoma brucei equiperdum</name>
    <dbReference type="NCBI Taxonomy" id="630700"/>
    <lineage>
        <taxon>Eukaryota</taxon>
        <taxon>Discoba</taxon>
        <taxon>Euglenozoa</taxon>
        <taxon>Kinetoplastea</taxon>
        <taxon>Metakinetoplastina</taxon>
        <taxon>Trypanosomatida</taxon>
        <taxon>Trypanosomatidae</taxon>
        <taxon>Trypanosoma</taxon>
    </lineage>
</organism>
<comment type="caution">
    <text evidence="1">The sequence shown here is derived from an EMBL/GenBank/DDBJ whole genome shotgun (WGS) entry which is preliminary data.</text>
</comment>
<evidence type="ECO:0000313" key="2">
    <source>
        <dbReference type="Proteomes" id="UP000266743"/>
    </source>
</evidence>
<dbReference type="EMBL" id="QSBY01000006">
    <property type="protein sequence ID" value="RHW72111.1"/>
    <property type="molecule type" value="Genomic_DNA"/>
</dbReference>
<evidence type="ECO:0000313" key="1">
    <source>
        <dbReference type="EMBL" id="RHW72111.1"/>
    </source>
</evidence>
<sequence>MRVNIFLRRCDGYGEGVWFGGFVCVQDDRIT</sequence>
<accession>A0A3L6L970</accession>